<reference evidence="1" key="1">
    <citation type="submission" date="2019-08" db="EMBL/GenBank/DDBJ databases">
        <authorList>
            <person name="Kucharzyk K."/>
            <person name="Murdoch R.W."/>
            <person name="Higgins S."/>
            <person name="Loffler F."/>
        </authorList>
    </citation>
    <scope>NUCLEOTIDE SEQUENCE</scope>
</reference>
<accession>A0A644Y6Y3</accession>
<evidence type="ECO:0000313" key="1">
    <source>
        <dbReference type="EMBL" id="MPM24210.1"/>
    </source>
</evidence>
<protein>
    <submittedName>
        <fullName evidence="1">Uncharacterized protein</fullName>
    </submittedName>
</protein>
<comment type="caution">
    <text evidence="1">The sequence shown here is derived from an EMBL/GenBank/DDBJ whole genome shotgun (WGS) entry which is preliminary data.</text>
</comment>
<dbReference type="AlphaFoldDB" id="A0A644Y6Y3"/>
<sequence length="145" mass="16214">MNISPKPRRPADVEAILLRDFSNRQPHTGAANGKDHLSRAEIGVSERFTEIIAKRDADIVGVLVRQTAADPKRTVDDIIRKGKRRIRISRFAFALEADLKRSRVRAVDCGNRTSDRYHSVAARIAGIPRSVAAIDRHGLNGWRVI</sequence>
<name>A0A644Y6Y3_9ZZZZ</name>
<proteinExistence type="predicted"/>
<dbReference type="EMBL" id="VSSQ01004210">
    <property type="protein sequence ID" value="MPM24210.1"/>
    <property type="molecule type" value="Genomic_DNA"/>
</dbReference>
<gene>
    <name evidence="1" type="ORF">SDC9_70691</name>
</gene>
<organism evidence="1">
    <name type="scientific">bioreactor metagenome</name>
    <dbReference type="NCBI Taxonomy" id="1076179"/>
    <lineage>
        <taxon>unclassified sequences</taxon>
        <taxon>metagenomes</taxon>
        <taxon>ecological metagenomes</taxon>
    </lineage>
</organism>